<sequence>MNNKRIYLSSPHMGHMEKLFVNEAFDTNWVAPLGPNVNNFELELAEYVGAKSAAALVSGTSAIHLALKAIDMKKGDRIFCTSLTFAASCNPVMYEDGELVFIDSERDSWNMSPIALEKAFKKSEEEGKLPKAVIVVHLYGQSADMDRIINICNKYNTPIIEDAAESLGATYKGRQTGTIGEYGIYSFNGNKIITTSGGGMLVSKNEKKIEKARFWATQSRDNARHYQHTELGYNYRMSNIVAGIGRGQLRVLDERIAQKKHIFERYFIGFKDIEDIEMMPICEYGEPNYWLSCMTIKEGSKVSPLDIILALEEENIESRPIWKPMHMQPYYEKFDFFTDNNDGISVAEDIFNRGLCLPSDTKMTEEEIDKVINIVKKCFTK</sequence>
<comment type="similarity">
    <text evidence="1">Belongs to the DegT/DnrJ/EryC1 family.</text>
</comment>
<protein>
    <submittedName>
        <fullName evidence="2">DegT/DnrJ/EryC1/StrS family aminotransferase</fullName>
    </submittedName>
</protein>
<dbReference type="InterPro" id="IPR015424">
    <property type="entry name" value="PyrdxlP-dep_Trfase"/>
</dbReference>
<evidence type="ECO:0000313" key="2">
    <source>
        <dbReference type="EMBL" id="MBM6818147.1"/>
    </source>
</evidence>
<dbReference type="SUPFAM" id="SSF53383">
    <property type="entry name" value="PLP-dependent transferases"/>
    <property type="match status" value="1"/>
</dbReference>
<dbReference type="Gene3D" id="3.40.640.10">
    <property type="entry name" value="Type I PLP-dependent aspartate aminotransferase-like (Major domain)"/>
    <property type="match status" value="1"/>
</dbReference>
<reference evidence="2 3" key="1">
    <citation type="journal article" date="2021" name="Sci. Rep.">
        <title>The distribution of antibiotic resistance genes in chicken gut microbiota commensals.</title>
        <authorList>
            <person name="Juricova H."/>
            <person name="Matiasovicova J."/>
            <person name="Kubasova T."/>
            <person name="Cejkova D."/>
            <person name="Rychlik I."/>
        </authorList>
    </citation>
    <scope>NUCLEOTIDE SEQUENCE [LARGE SCALE GENOMIC DNA]</scope>
    <source>
        <strain evidence="2 3">An435</strain>
    </source>
</reference>
<dbReference type="Gene3D" id="3.90.1150.10">
    <property type="entry name" value="Aspartate Aminotransferase, domain 1"/>
    <property type="match status" value="1"/>
</dbReference>
<dbReference type="CDD" id="cd00616">
    <property type="entry name" value="AHBA_syn"/>
    <property type="match status" value="1"/>
</dbReference>
<dbReference type="Proteomes" id="UP000767334">
    <property type="component" value="Unassembled WGS sequence"/>
</dbReference>
<dbReference type="RefSeq" id="WP_204571808.1">
    <property type="nucleotide sequence ID" value="NZ_JACJLL010000007.1"/>
</dbReference>
<dbReference type="InterPro" id="IPR015421">
    <property type="entry name" value="PyrdxlP-dep_Trfase_major"/>
</dbReference>
<name>A0ABS2FDR3_9CLOT</name>
<dbReference type="Pfam" id="PF01041">
    <property type="entry name" value="DegT_DnrJ_EryC1"/>
    <property type="match status" value="1"/>
</dbReference>
<comment type="caution">
    <text evidence="2">The sequence shown here is derived from an EMBL/GenBank/DDBJ whole genome shotgun (WGS) entry which is preliminary data.</text>
</comment>
<evidence type="ECO:0000313" key="3">
    <source>
        <dbReference type="Proteomes" id="UP000767334"/>
    </source>
</evidence>
<dbReference type="PANTHER" id="PTHR30244">
    <property type="entry name" value="TRANSAMINASE"/>
    <property type="match status" value="1"/>
</dbReference>
<dbReference type="EMBL" id="JACJLL010000007">
    <property type="protein sequence ID" value="MBM6818147.1"/>
    <property type="molecule type" value="Genomic_DNA"/>
</dbReference>
<gene>
    <name evidence="2" type="ORF">H6A19_02140</name>
</gene>
<dbReference type="GO" id="GO:0008483">
    <property type="term" value="F:transaminase activity"/>
    <property type="evidence" value="ECO:0007669"/>
    <property type="project" value="UniProtKB-KW"/>
</dbReference>
<dbReference type="InterPro" id="IPR015422">
    <property type="entry name" value="PyrdxlP-dep_Trfase_small"/>
</dbReference>
<proteinExistence type="inferred from homology"/>
<keyword evidence="2" id="KW-0808">Transferase</keyword>
<keyword evidence="1" id="KW-0663">Pyridoxal phosphate</keyword>
<organism evidence="2 3">
    <name type="scientific">Clostridium saudiense</name>
    <dbReference type="NCBI Taxonomy" id="1414720"/>
    <lineage>
        <taxon>Bacteria</taxon>
        <taxon>Bacillati</taxon>
        <taxon>Bacillota</taxon>
        <taxon>Clostridia</taxon>
        <taxon>Eubacteriales</taxon>
        <taxon>Clostridiaceae</taxon>
        <taxon>Clostridium</taxon>
    </lineage>
</organism>
<keyword evidence="3" id="KW-1185">Reference proteome</keyword>
<dbReference type="PIRSF" id="PIRSF000390">
    <property type="entry name" value="PLP_StrS"/>
    <property type="match status" value="1"/>
</dbReference>
<accession>A0ABS2FDR3</accession>
<keyword evidence="2" id="KW-0032">Aminotransferase</keyword>
<evidence type="ECO:0000256" key="1">
    <source>
        <dbReference type="RuleBase" id="RU004508"/>
    </source>
</evidence>
<dbReference type="InterPro" id="IPR000653">
    <property type="entry name" value="DegT/StrS_aminotransferase"/>
</dbReference>
<dbReference type="PANTHER" id="PTHR30244:SF34">
    <property type="entry name" value="DTDP-4-AMINO-4,6-DIDEOXYGALACTOSE TRANSAMINASE"/>
    <property type="match status" value="1"/>
</dbReference>